<keyword evidence="2" id="KW-1133">Transmembrane helix</keyword>
<dbReference type="AlphaFoldDB" id="A0A1E1MWG5"/>
<evidence type="ECO:0000256" key="2">
    <source>
        <dbReference type="SAM" id="Phobius"/>
    </source>
</evidence>
<keyword evidence="2" id="KW-0812">Transmembrane</keyword>
<proteinExistence type="predicted"/>
<dbReference type="EMBL" id="FJVC01000744">
    <property type="protein sequence ID" value="CZT53398.1"/>
    <property type="molecule type" value="Genomic_DNA"/>
</dbReference>
<dbReference type="Proteomes" id="UP000177625">
    <property type="component" value="Unassembled WGS sequence"/>
</dbReference>
<feature type="transmembrane region" description="Helical" evidence="2">
    <location>
        <begin position="53"/>
        <end position="74"/>
    </location>
</feature>
<name>A0A1E1MWG5_RHYSE</name>
<protein>
    <submittedName>
        <fullName evidence="3">Uncharacterized protein</fullName>
    </submittedName>
</protein>
<accession>A0A1E1MWG5</accession>
<evidence type="ECO:0000313" key="3">
    <source>
        <dbReference type="EMBL" id="CZT53398.1"/>
    </source>
</evidence>
<feature type="region of interest" description="Disordered" evidence="1">
    <location>
        <begin position="80"/>
        <end position="102"/>
    </location>
</feature>
<organism evidence="3 4">
    <name type="scientific">Rhynchosporium secalis</name>
    <name type="common">Barley scald fungus</name>
    <dbReference type="NCBI Taxonomy" id="38038"/>
    <lineage>
        <taxon>Eukaryota</taxon>
        <taxon>Fungi</taxon>
        <taxon>Dikarya</taxon>
        <taxon>Ascomycota</taxon>
        <taxon>Pezizomycotina</taxon>
        <taxon>Leotiomycetes</taxon>
        <taxon>Helotiales</taxon>
        <taxon>Ploettnerulaceae</taxon>
        <taxon>Rhynchosporium</taxon>
    </lineage>
</organism>
<reference evidence="4" key="1">
    <citation type="submission" date="2016-03" db="EMBL/GenBank/DDBJ databases">
        <authorList>
            <person name="Guldener U."/>
        </authorList>
    </citation>
    <scope>NUCLEOTIDE SEQUENCE [LARGE SCALE GENOMIC DNA]</scope>
</reference>
<keyword evidence="4" id="KW-1185">Reference proteome</keyword>
<evidence type="ECO:0000313" key="4">
    <source>
        <dbReference type="Proteomes" id="UP000177625"/>
    </source>
</evidence>
<sequence>MNTSLPITALGPPRILRRQKRRAYEMEMEELATPRSNRAGAGFSSMPWTAYSWFSPTLGLIVINHWVLALAAILNNRQAYSAPDSTRRPNSDEVYGIGEQGS</sequence>
<gene>
    <name evidence="3" type="ORF">RSE6_14924</name>
</gene>
<keyword evidence="2" id="KW-0472">Membrane</keyword>
<evidence type="ECO:0000256" key="1">
    <source>
        <dbReference type="SAM" id="MobiDB-lite"/>
    </source>
</evidence>